<dbReference type="EMBL" id="JARPOI010000010">
    <property type="protein sequence ID" value="KAJ9169239.1"/>
    <property type="molecule type" value="Genomic_DNA"/>
</dbReference>
<feature type="domain" description="TMEM62 C-terminal" evidence="3">
    <location>
        <begin position="382"/>
        <end position="433"/>
    </location>
</feature>
<keyword evidence="1" id="KW-1133">Transmembrane helix</keyword>
<keyword evidence="5" id="KW-1185">Reference proteome</keyword>
<evidence type="ECO:0000259" key="2">
    <source>
        <dbReference type="Pfam" id="PF24384"/>
    </source>
</evidence>
<accession>A0ABQ9LRT8</accession>
<dbReference type="PANTHER" id="PTHR14795">
    <property type="entry name" value="HELICASE RELATED"/>
    <property type="match status" value="1"/>
</dbReference>
<gene>
    <name evidence="4" type="ORF">P3X46_017451</name>
</gene>
<evidence type="ECO:0000313" key="4">
    <source>
        <dbReference type="EMBL" id="KAJ9169239.1"/>
    </source>
</evidence>
<dbReference type="InterPro" id="IPR056229">
    <property type="entry name" value="Ig_TMM62"/>
</dbReference>
<dbReference type="Gene3D" id="3.60.21.10">
    <property type="match status" value="1"/>
</dbReference>
<dbReference type="Pfam" id="PF24384">
    <property type="entry name" value="Ig_TMM62"/>
    <property type="match status" value="1"/>
</dbReference>
<evidence type="ECO:0000256" key="1">
    <source>
        <dbReference type="SAM" id="Phobius"/>
    </source>
</evidence>
<dbReference type="Proteomes" id="UP001174677">
    <property type="component" value="Chromosome 10"/>
</dbReference>
<evidence type="ECO:0000259" key="3">
    <source>
        <dbReference type="Pfam" id="PF24394"/>
    </source>
</evidence>
<sequence length="523" mass="59437">MEDVVKRSGLDKNIFYDLKGNHDSFGVPVVGGSFDFFLKYSINGQLGRRGNVNCVTAETGERKHLFVGLDTTMPVGLRGPTNLFEHPTDQLVTQIDSQLLQWDSQSNKPVTKISFGHFPLSFSASSHSGKSLKNIFLNHSISAYLCGHLHTSFGKNLKRHHQSRQNFLSLQKGDWRKSRAMRIMAIDRGHVSYLDVDFKSGPKKTIVLPTFPLDSRFVSTFSWHQKYECQHMFSVSPIVSVVARTYDVRPGTLNIVMETPMTKLVGDTPRGDFYEATWNNKAFDDPSPNRFWLQMEAIEIMGRSTLTGLRPLSVYGLTARISWTWKEFLVIVNGLPRITQYSGLVLLFSKKQYSYKSFIVEKGLLNGIAWALQDLCRLLILFTDGGDMGYMTYMGWVARSSNNNKTHEYIGSPDIMVVVLPHLLVVLPVILVAGKKEDDDSSQMNKKSKIFGKQGDRRPKFYFGHRLIRKVLLVLCLGICCKHFMNCRALKKAFEMNLFHFPVFSLAIPLLLAYTAYKTTRIQ</sequence>
<keyword evidence="1" id="KW-0812">Transmembrane</keyword>
<organism evidence="4 5">
    <name type="scientific">Hevea brasiliensis</name>
    <name type="common">Para rubber tree</name>
    <name type="synonym">Siphonia brasiliensis</name>
    <dbReference type="NCBI Taxonomy" id="3981"/>
    <lineage>
        <taxon>Eukaryota</taxon>
        <taxon>Viridiplantae</taxon>
        <taxon>Streptophyta</taxon>
        <taxon>Embryophyta</taxon>
        <taxon>Tracheophyta</taxon>
        <taxon>Spermatophyta</taxon>
        <taxon>Magnoliopsida</taxon>
        <taxon>eudicotyledons</taxon>
        <taxon>Gunneridae</taxon>
        <taxon>Pentapetalae</taxon>
        <taxon>rosids</taxon>
        <taxon>fabids</taxon>
        <taxon>Malpighiales</taxon>
        <taxon>Euphorbiaceae</taxon>
        <taxon>Crotonoideae</taxon>
        <taxon>Micrandreae</taxon>
        <taxon>Hevea</taxon>
    </lineage>
</organism>
<keyword evidence="1" id="KW-0472">Membrane</keyword>
<feature type="domain" description="TMEM62 Ig-like" evidence="2">
    <location>
        <begin position="202"/>
        <end position="317"/>
    </location>
</feature>
<feature type="domain" description="TMEM62 C-terminal" evidence="3">
    <location>
        <begin position="434"/>
        <end position="502"/>
    </location>
</feature>
<reference evidence="4 5" key="1">
    <citation type="journal article" date="2023" name="Plant Biotechnol. J.">
        <title>Chromosome-level wild Hevea brasiliensis genome provides new tools for genomic-assisted breeding and valuable loci to elevate rubber yield.</title>
        <authorList>
            <person name="Cheng H."/>
            <person name="Song X."/>
            <person name="Hu Y."/>
            <person name="Wu T."/>
            <person name="Yang Q."/>
            <person name="An Z."/>
            <person name="Feng S."/>
            <person name="Deng Z."/>
            <person name="Wu W."/>
            <person name="Zeng X."/>
            <person name="Tu M."/>
            <person name="Wang X."/>
            <person name="Huang H."/>
        </authorList>
    </citation>
    <scope>NUCLEOTIDE SEQUENCE [LARGE SCALE GENOMIC DNA]</scope>
    <source>
        <strain evidence="4">MT/VB/25A 57/8</strain>
    </source>
</reference>
<comment type="caution">
    <text evidence="4">The sequence shown here is derived from an EMBL/GenBank/DDBJ whole genome shotgun (WGS) entry which is preliminary data.</text>
</comment>
<dbReference type="InterPro" id="IPR056230">
    <property type="entry name" value="TMEM62_C"/>
</dbReference>
<proteinExistence type="predicted"/>
<protein>
    <recommendedName>
        <fullName evidence="6">Calcineurin-like phosphoesterase domain-containing protein</fullName>
    </recommendedName>
</protein>
<evidence type="ECO:0000313" key="5">
    <source>
        <dbReference type="Proteomes" id="UP001174677"/>
    </source>
</evidence>
<dbReference type="SUPFAM" id="SSF56300">
    <property type="entry name" value="Metallo-dependent phosphatases"/>
    <property type="match status" value="1"/>
</dbReference>
<dbReference type="Pfam" id="PF24394">
    <property type="entry name" value="TMEM62_C"/>
    <property type="match status" value="2"/>
</dbReference>
<evidence type="ECO:0008006" key="6">
    <source>
        <dbReference type="Google" id="ProtNLM"/>
    </source>
</evidence>
<dbReference type="InterPro" id="IPR029052">
    <property type="entry name" value="Metallo-depent_PP-like"/>
</dbReference>
<dbReference type="PANTHER" id="PTHR14795:SF0">
    <property type="entry name" value="TRANSMEMBRANE PROTEIN 62"/>
    <property type="match status" value="1"/>
</dbReference>
<name>A0ABQ9LRT8_HEVBR</name>
<feature type="transmembrane region" description="Helical" evidence="1">
    <location>
        <begin position="497"/>
        <end position="517"/>
    </location>
</feature>